<comment type="caution">
    <text evidence="2">The sequence shown here is derived from an EMBL/GenBank/DDBJ whole genome shotgun (WGS) entry which is preliminary data.</text>
</comment>
<reference evidence="2" key="1">
    <citation type="submission" date="2020-06" db="EMBL/GenBank/DDBJ databases">
        <title>Draft genome of Bugula neritina, a colonial animal packing powerful symbionts and potential medicines.</title>
        <authorList>
            <person name="Rayko M."/>
        </authorList>
    </citation>
    <scope>NUCLEOTIDE SEQUENCE [LARGE SCALE GENOMIC DNA]</scope>
    <source>
        <strain evidence="2">Kwan_BN1</strain>
    </source>
</reference>
<proteinExistence type="predicted"/>
<sequence>MTEDGSIDRLRSQHSYLDGRTAELVSQKGTVRGIRNRVRSSIFRHQCQQKGKNKIAEEKNKVVIYVTSMSVIRDTYEKCHRVTKILYNHRIQYEFRDVSVSRDYLQELKERLDTAHPSIPQVFAGGLWLGKVDPGSFTCDDCGGYGFVPCTYCKGSKKSTKVESALVSLKCIRCDKTGLMHCPACKEA</sequence>
<dbReference type="AlphaFoldDB" id="A0A7J7KS45"/>
<keyword evidence="3" id="KW-1185">Reference proteome</keyword>
<dbReference type="PANTHER" id="PTHR46990">
    <property type="entry name" value="GLUTAREDOXIN DOMAIN-CONTAINING CYSTEINE-RICH PROTEIN 1"/>
    <property type="match status" value="1"/>
</dbReference>
<dbReference type="SUPFAM" id="SSF52833">
    <property type="entry name" value="Thioredoxin-like"/>
    <property type="match status" value="1"/>
</dbReference>
<dbReference type="Pfam" id="PF00462">
    <property type="entry name" value="Glutaredoxin"/>
    <property type="match status" value="1"/>
</dbReference>
<dbReference type="EMBL" id="VXIV02000093">
    <property type="protein sequence ID" value="KAF6040913.1"/>
    <property type="molecule type" value="Genomic_DNA"/>
</dbReference>
<organism evidence="2 3">
    <name type="scientific">Bugula neritina</name>
    <name type="common">Brown bryozoan</name>
    <name type="synonym">Sertularia neritina</name>
    <dbReference type="NCBI Taxonomy" id="10212"/>
    <lineage>
        <taxon>Eukaryota</taxon>
        <taxon>Metazoa</taxon>
        <taxon>Spiralia</taxon>
        <taxon>Lophotrochozoa</taxon>
        <taxon>Bryozoa</taxon>
        <taxon>Gymnolaemata</taxon>
        <taxon>Cheilostomatida</taxon>
        <taxon>Flustrina</taxon>
        <taxon>Buguloidea</taxon>
        <taxon>Bugulidae</taxon>
        <taxon>Bugula</taxon>
    </lineage>
</organism>
<dbReference type="InterPro" id="IPR002109">
    <property type="entry name" value="Glutaredoxin"/>
</dbReference>
<dbReference type="PROSITE" id="PS51354">
    <property type="entry name" value="GLUTAREDOXIN_2"/>
    <property type="match status" value="1"/>
</dbReference>
<name>A0A7J7KS45_BUGNE</name>
<feature type="domain" description="Glutaredoxin" evidence="1">
    <location>
        <begin position="62"/>
        <end position="126"/>
    </location>
</feature>
<dbReference type="OrthoDB" id="423313at2759"/>
<dbReference type="Proteomes" id="UP000593567">
    <property type="component" value="Unassembled WGS sequence"/>
</dbReference>
<evidence type="ECO:0000313" key="2">
    <source>
        <dbReference type="EMBL" id="KAF6040913.1"/>
    </source>
</evidence>
<evidence type="ECO:0000313" key="3">
    <source>
        <dbReference type="Proteomes" id="UP000593567"/>
    </source>
</evidence>
<dbReference type="InterPro" id="IPR042797">
    <property type="entry name" value="GRXCR1"/>
</dbReference>
<dbReference type="PANTHER" id="PTHR46990:SF1">
    <property type="entry name" value="GLUTAREDOXIN DOMAIN-CONTAINING CYSTEINE-RICH PROTEIN 1"/>
    <property type="match status" value="1"/>
</dbReference>
<dbReference type="Pfam" id="PF23733">
    <property type="entry name" value="GRXCR1-2_C"/>
    <property type="match status" value="1"/>
</dbReference>
<evidence type="ECO:0000259" key="1">
    <source>
        <dbReference type="Pfam" id="PF00462"/>
    </source>
</evidence>
<protein>
    <recommendedName>
        <fullName evidence="1">Glutaredoxin domain-containing protein</fullName>
    </recommendedName>
</protein>
<dbReference type="InterPro" id="IPR036249">
    <property type="entry name" value="Thioredoxin-like_sf"/>
</dbReference>
<dbReference type="GO" id="GO:0007605">
    <property type="term" value="P:sensory perception of sound"/>
    <property type="evidence" value="ECO:0007669"/>
    <property type="project" value="InterPro"/>
</dbReference>
<accession>A0A7J7KS45</accession>
<gene>
    <name evidence="2" type="ORF">EB796_000754</name>
</gene>
<dbReference type="Gene3D" id="3.40.30.10">
    <property type="entry name" value="Glutaredoxin"/>
    <property type="match status" value="1"/>
</dbReference>